<keyword evidence="8" id="KW-0675">Receptor</keyword>
<feature type="region of interest" description="Disordered" evidence="7">
    <location>
        <begin position="1"/>
        <end position="20"/>
    </location>
</feature>
<dbReference type="Proteomes" id="UP001166674">
    <property type="component" value="Unassembled WGS sequence"/>
</dbReference>
<comment type="caution">
    <text evidence="8">The sequence shown here is derived from an EMBL/GenBank/DDBJ whole genome shotgun (WGS) entry which is preliminary data.</text>
</comment>
<dbReference type="GO" id="GO:0006914">
    <property type="term" value="P:autophagy"/>
    <property type="evidence" value="ECO:0007669"/>
    <property type="project" value="UniProtKB-KW"/>
</dbReference>
<dbReference type="GO" id="GO:0016020">
    <property type="term" value="C:membrane"/>
    <property type="evidence" value="ECO:0007669"/>
    <property type="project" value="UniProtKB-SubCell"/>
</dbReference>
<evidence type="ECO:0000256" key="3">
    <source>
        <dbReference type="ARBA" id="ARBA00023136"/>
    </source>
</evidence>
<dbReference type="Gene3D" id="3.10.20.90">
    <property type="entry name" value="Phosphatidylinositol 3-kinase Catalytic Subunit, Chain A, domain 1"/>
    <property type="match status" value="1"/>
</dbReference>
<keyword evidence="6" id="KW-0072">Autophagy</keyword>
<evidence type="ECO:0000313" key="8">
    <source>
        <dbReference type="EMBL" id="MBZ3891684.1"/>
    </source>
</evidence>
<accession>A0AA41NKZ0</accession>
<feature type="lipid moiety-binding region" description="Phosphatidylserine amidated glycine; alternate" evidence="5">
    <location>
        <position position="116"/>
    </location>
</feature>
<comment type="similarity">
    <text evidence="2 6">Belongs to the ATG8 family.</text>
</comment>
<dbReference type="SUPFAM" id="SSF54236">
    <property type="entry name" value="Ubiquitin-like"/>
    <property type="match status" value="1"/>
</dbReference>
<evidence type="ECO:0000313" key="9">
    <source>
        <dbReference type="Proteomes" id="UP001166674"/>
    </source>
</evidence>
<keyword evidence="4 5" id="KW-0449">Lipoprotein</keyword>
<name>A0AA41NKZ0_SCICA</name>
<gene>
    <name evidence="8" type="ORF">SUZIE_214190</name>
</gene>
<evidence type="ECO:0000256" key="7">
    <source>
        <dbReference type="SAM" id="MobiDB-lite"/>
    </source>
</evidence>
<organism evidence="8 9">
    <name type="scientific">Sciurus carolinensis</name>
    <name type="common">Eastern gray squirrel</name>
    <dbReference type="NCBI Taxonomy" id="30640"/>
    <lineage>
        <taxon>Eukaryota</taxon>
        <taxon>Metazoa</taxon>
        <taxon>Chordata</taxon>
        <taxon>Craniata</taxon>
        <taxon>Vertebrata</taxon>
        <taxon>Euteleostomi</taxon>
        <taxon>Mammalia</taxon>
        <taxon>Eutheria</taxon>
        <taxon>Euarchontoglires</taxon>
        <taxon>Glires</taxon>
        <taxon>Rodentia</taxon>
        <taxon>Sciuromorpha</taxon>
        <taxon>Sciuridae</taxon>
        <taxon>Sciurinae</taxon>
        <taxon>Sciurini</taxon>
        <taxon>Sciurus</taxon>
    </lineage>
</organism>
<sequence length="117" mass="13420">MKFLYKEAHSLGKRRSEDEKIRKSYPDRIPGIVEKAPKARMGDLDKKKYSVPSDLTVGQFYFLIRKRIHLRAEGALVFFVDNVVRPTSATVGQLHQEHLEEDSFLCFAYGDESVCGL</sequence>
<dbReference type="InterPro" id="IPR029071">
    <property type="entry name" value="Ubiquitin-like_domsf"/>
</dbReference>
<reference evidence="8" key="1">
    <citation type="submission" date="2020-03" db="EMBL/GenBank/DDBJ databases">
        <title>Studies in the Genomics of Life Span.</title>
        <authorList>
            <person name="Glass D."/>
        </authorList>
    </citation>
    <scope>NUCLEOTIDE SEQUENCE</scope>
    <source>
        <strain evidence="8">SUZIE</strain>
        <tissue evidence="8">Muscle</tissue>
    </source>
</reference>
<dbReference type="InterPro" id="IPR004241">
    <property type="entry name" value="Atg8-like"/>
</dbReference>
<evidence type="ECO:0000256" key="4">
    <source>
        <dbReference type="ARBA" id="ARBA00023288"/>
    </source>
</evidence>
<comment type="subcellular location">
    <subcellularLocation>
        <location evidence="1">Membrane</location>
    </subcellularLocation>
</comment>
<dbReference type="Pfam" id="PF02991">
    <property type="entry name" value="ATG8"/>
    <property type="match status" value="1"/>
</dbReference>
<dbReference type="PANTHER" id="PTHR10969">
    <property type="entry name" value="MICROTUBULE-ASSOCIATED PROTEINS 1A/1B LIGHT CHAIN 3-RELATED"/>
    <property type="match status" value="1"/>
</dbReference>
<evidence type="ECO:0000256" key="1">
    <source>
        <dbReference type="ARBA" id="ARBA00004370"/>
    </source>
</evidence>
<keyword evidence="9" id="KW-1185">Reference proteome</keyword>
<proteinExistence type="inferred from homology"/>
<protein>
    <submittedName>
        <fullName evidence="8">Gamma-aminobutyric acid receptor-associated protein</fullName>
    </submittedName>
</protein>
<keyword evidence="3" id="KW-0472">Membrane</keyword>
<dbReference type="EMBL" id="JAATJV010452200">
    <property type="protein sequence ID" value="MBZ3891684.1"/>
    <property type="molecule type" value="Genomic_DNA"/>
</dbReference>
<dbReference type="AlphaFoldDB" id="A0AA41NKZ0"/>
<evidence type="ECO:0000256" key="6">
    <source>
        <dbReference type="RuleBase" id="RU004384"/>
    </source>
</evidence>
<evidence type="ECO:0000256" key="5">
    <source>
        <dbReference type="PIRSR" id="PIRSR604241-50"/>
    </source>
</evidence>
<evidence type="ECO:0000256" key="2">
    <source>
        <dbReference type="ARBA" id="ARBA00007293"/>
    </source>
</evidence>